<dbReference type="RefSeq" id="XP_040701808.1">
    <property type="nucleotide sequence ID" value="XM_040839750.1"/>
</dbReference>
<dbReference type="EMBL" id="KV878587">
    <property type="protein sequence ID" value="OJJ58002.1"/>
    <property type="molecule type" value="Genomic_DNA"/>
</dbReference>
<sequence>MLSTALAIHKKRTCWQPGRAFEWVYKCSVFFSEVRGCIRNKRLPWGLRRVSATARNCGDQAPGRQQRTLVGRCELKFMEHIHRTLGSAKPSDLGLEGGERGVRLRTWPVLVMVAELLKVGSCCTGQPKDRRQEKLDCSLSSGKSFRARRCRCQREIMIFVFISGLLSIDRPTLNPVASRLELLLRTGLMTRLAKALERHRASNGS</sequence>
<name>A0A1L9TF15_9EURO</name>
<reference evidence="2" key="1">
    <citation type="journal article" date="2017" name="Genome Biol.">
        <title>Comparative genomics reveals high biological diversity and specific adaptations in the industrially and medically important fungal genus Aspergillus.</title>
        <authorList>
            <person name="de Vries R.P."/>
            <person name="Riley R."/>
            <person name="Wiebenga A."/>
            <person name="Aguilar-Osorio G."/>
            <person name="Amillis S."/>
            <person name="Uchima C.A."/>
            <person name="Anderluh G."/>
            <person name="Asadollahi M."/>
            <person name="Askin M."/>
            <person name="Barry K."/>
            <person name="Battaglia E."/>
            <person name="Bayram O."/>
            <person name="Benocci T."/>
            <person name="Braus-Stromeyer S.A."/>
            <person name="Caldana C."/>
            <person name="Canovas D."/>
            <person name="Cerqueira G.C."/>
            <person name="Chen F."/>
            <person name="Chen W."/>
            <person name="Choi C."/>
            <person name="Clum A."/>
            <person name="Dos Santos R.A."/>
            <person name="Damasio A.R."/>
            <person name="Diallinas G."/>
            <person name="Emri T."/>
            <person name="Fekete E."/>
            <person name="Flipphi M."/>
            <person name="Freyberg S."/>
            <person name="Gallo A."/>
            <person name="Gournas C."/>
            <person name="Habgood R."/>
            <person name="Hainaut M."/>
            <person name="Harispe M.L."/>
            <person name="Henrissat B."/>
            <person name="Hilden K.S."/>
            <person name="Hope R."/>
            <person name="Hossain A."/>
            <person name="Karabika E."/>
            <person name="Karaffa L."/>
            <person name="Karanyi Z."/>
            <person name="Krasevec N."/>
            <person name="Kuo A."/>
            <person name="Kusch H."/>
            <person name="LaButti K."/>
            <person name="Lagendijk E.L."/>
            <person name="Lapidus A."/>
            <person name="Levasseur A."/>
            <person name="Lindquist E."/>
            <person name="Lipzen A."/>
            <person name="Logrieco A.F."/>
            <person name="MacCabe A."/>
            <person name="Maekelae M.R."/>
            <person name="Malavazi I."/>
            <person name="Melin P."/>
            <person name="Meyer V."/>
            <person name="Mielnichuk N."/>
            <person name="Miskei M."/>
            <person name="Molnar A.P."/>
            <person name="Mule G."/>
            <person name="Ngan C.Y."/>
            <person name="Orejas M."/>
            <person name="Orosz E."/>
            <person name="Ouedraogo J.P."/>
            <person name="Overkamp K.M."/>
            <person name="Park H.-S."/>
            <person name="Perrone G."/>
            <person name="Piumi F."/>
            <person name="Punt P.J."/>
            <person name="Ram A.F."/>
            <person name="Ramon A."/>
            <person name="Rauscher S."/>
            <person name="Record E."/>
            <person name="Riano-Pachon D.M."/>
            <person name="Robert V."/>
            <person name="Roehrig J."/>
            <person name="Ruller R."/>
            <person name="Salamov A."/>
            <person name="Salih N.S."/>
            <person name="Samson R.A."/>
            <person name="Sandor E."/>
            <person name="Sanguinetti M."/>
            <person name="Schuetze T."/>
            <person name="Sepcic K."/>
            <person name="Shelest E."/>
            <person name="Sherlock G."/>
            <person name="Sophianopoulou V."/>
            <person name="Squina F.M."/>
            <person name="Sun H."/>
            <person name="Susca A."/>
            <person name="Todd R.B."/>
            <person name="Tsang A."/>
            <person name="Unkles S.E."/>
            <person name="van de Wiele N."/>
            <person name="van Rossen-Uffink D."/>
            <person name="Oliveira J.V."/>
            <person name="Vesth T.C."/>
            <person name="Visser J."/>
            <person name="Yu J.-H."/>
            <person name="Zhou M."/>
            <person name="Andersen M.R."/>
            <person name="Archer D.B."/>
            <person name="Baker S.E."/>
            <person name="Benoit I."/>
            <person name="Brakhage A.A."/>
            <person name="Braus G.H."/>
            <person name="Fischer R."/>
            <person name="Frisvad J.C."/>
            <person name="Goldman G.H."/>
            <person name="Houbraken J."/>
            <person name="Oakley B."/>
            <person name="Pocsi I."/>
            <person name="Scazzocchio C."/>
            <person name="Seiboth B."/>
            <person name="vanKuyk P.A."/>
            <person name="Wortman J."/>
            <person name="Dyer P.S."/>
            <person name="Grigoriev I.V."/>
        </authorList>
    </citation>
    <scope>NUCLEOTIDE SEQUENCE [LARGE SCALE GENOMIC DNA]</scope>
    <source>
        <strain evidence="2">CBS 593.65</strain>
    </source>
</reference>
<evidence type="ECO:0000313" key="2">
    <source>
        <dbReference type="Proteomes" id="UP000184356"/>
    </source>
</evidence>
<keyword evidence="2" id="KW-1185">Reference proteome</keyword>
<dbReference type="Proteomes" id="UP000184356">
    <property type="component" value="Unassembled WGS sequence"/>
</dbReference>
<dbReference type="AlphaFoldDB" id="A0A1L9TF15"/>
<protein>
    <submittedName>
        <fullName evidence="1">Uncharacterized protein</fullName>
    </submittedName>
</protein>
<dbReference type="VEuPathDB" id="FungiDB:ASPSYDRAFT_1021268"/>
<organism evidence="1 2">
    <name type="scientific">Aspergillus sydowii CBS 593.65</name>
    <dbReference type="NCBI Taxonomy" id="1036612"/>
    <lineage>
        <taxon>Eukaryota</taxon>
        <taxon>Fungi</taxon>
        <taxon>Dikarya</taxon>
        <taxon>Ascomycota</taxon>
        <taxon>Pezizomycotina</taxon>
        <taxon>Eurotiomycetes</taxon>
        <taxon>Eurotiomycetidae</taxon>
        <taxon>Eurotiales</taxon>
        <taxon>Aspergillaceae</taxon>
        <taxon>Aspergillus</taxon>
        <taxon>Aspergillus subgen. Nidulantes</taxon>
    </lineage>
</organism>
<gene>
    <name evidence="1" type="ORF">ASPSYDRAFT_1021268</name>
</gene>
<proteinExistence type="predicted"/>
<dbReference type="GeneID" id="63755823"/>
<accession>A0A1L9TF15</accession>
<evidence type="ECO:0000313" key="1">
    <source>
        <dbReference type="EMBL" id="OJJ58002.1"/>
    </source>
</evidence>